<comment type="caution">
    <text evidence="4">The sequence shown here is derived from an EMBL/GenBank/DDBJ whole genome shotgun (WGS) entry which is preliminary data.</text>
</comment>
<dbReference type="Pfam" id="PF26335">
    <property type="entry name" value="ARB_00930_C"/>
    <property type="match status" value="1"/>
</dbReference>
<feature type="domain" description="Beta-lactamase-related" evidence="2">
    <location>
        <begin position="85"/>
        <end position="396"/>
    </location>
</feature>
<dbReference type="SUPFAM" id="SSF56601">
    <property type="entry name" value="beta-lactamase/transpeptidase-like"/>
    <property type="match status" value="1"/>
</dbReference>
<evidence type="ECO:0000313" key="4">
    <source>
        <dbReference type="EMBL" id="KAL1837870.1"/>
    </source>
</evidence>
<gene>
    <name evidence="4" type="ORF">VTJ49DRAFT_3296</name>
</gene>
<dbReference type="InterPro" id="IPR001466">
    <property type="entry name" value="Beta-lactam-related"/>
</dbReference>
<proteinExistence type="predicted"/>
<evidence type="ECO:0008006" key="6">
    <source>
        <dbReference type="Google" id="ProtNLM"/>
    </source>
</evidence>
<dbReference type="EMBL" id="JAZGSY010000256">
    <property type="protein sequence ID" value="KAL1837870.1"/>
    <property type="molecule type" value="Genomic_DNA"/>
</dbReference>
<evidence type="ECO:0000259" key="3">
    <source>
        <dbReference type="Pfam" id="PF26335"/>
    </source>
</evidence>
<dbReference type="Gene3D" id="3.40.710.10">
    <property type="entry name" value="DD-peptidase/beta-lactamase superfamily"/>
    <property type="match status" value="1"/>
</dbReference>
<accession>A0ABR3V7U6</accession>
<feature type="domain" description="Beta-lactamase-like ARB-00930-like C-terminal" evidence="3">
    <location>
        <begin position="410"/>
        <end position="568"/>
    </location>
</feature>
<organism evidence="4 5">
    <name type="scientific">Humicola insolens</name>
    <name type="common">Soft-rot fungus</name>
    <dbReference type="NCBI Taxonomy" id="85995"/>
    <lineage>
        <taxon>Eukaryota</taxon>
        <taxon>Fungi</taxon>
        <taxon>Dikarya</taxon>
        <taxon>Ascomycota</taxon>
        <taxon>Pezizomycotina</taxon>
        <taxon>Sordariomycetes</taxon>
        <taxon>Sordariomycetidae</taxon>
        <taxon>Sordariales</taxon>
        <taxon>Chaetomiaceae</taxon>
        <taxon>Mycothermus</taxon>
    </lineage>
</organism>
<dbReference type="InterPro" id="IPR012338">
    <property type="entry name" value="Beta-lactam/transpept-like"/>
</dbReference>
<dbReference type="InterPro" id="IPR058664">
    <property type="entry name" value="ARB_00930-like_C"/>
</dbReference>
<dbReference type="PANTHER" id="PTHR22935:SF97">
    <property type="entry name" value="BETA-LACTAMASE-RELATED DOMAIN-CONTAINING PROTEIN"/>
    <property type="match status" value="1"/>
</dbReference>
<feature type="chain" id="PRO_5046027864" description="Beta-lactamase-related domain-containing protein" evidence="1">
    <location>
        <begin position="17"/>
        <end position="571"/>
    </location>
</feature>
<keyword evidence="1" id="KW-0732">Signal</keyword>
<reference evidence="4 5" key="1">
    <citation type="journal article" date="2024" name="Commun. Biol.">
        <title>Comparative genomic analysis of thermophilic fungi reveals convergent evolutionary adaptations and gene losses.</title>
        <authorList>
            <person name="Steindorff A.S."/>
            <person name="Aguilar-Pontes M.V."/>
            <person name="Robinson A.J."/>
            <person name="Andreopoulos B."/>
            <person name="LaButti K."/>
            <person name="Kuo A."/>
            <person name="Mondo S."/>
            <person name="Riley R."/>
            <person name="Otillar R."/>
            <person name="Haridas S."/>
            <person name="Lipzen A."/>
            <person name="Grimwood J."/>
            <person name="Schmutz J."/>
            <person name="Clum A."/>
            <person name="Reid I.D."/>
            <person name="Moisan M.C."/>
            <person name="Butler G."/>
            <person name="Nguyen T.T.M."/>
            <person name="Dewar K."/>
            <person name="Conant G."/>
            <person name="Drula E."/>
            <person name="Henrissat B."/>
            <person name="Hansel C."/>
            <person name="Singer S."/>
            <person name="Hutchinson M.I."/>
            <person name="de Vries R.P."/>
            <person name="Natvig D.O."/>
            <person name="Powell A.J."/>
            <person name="Tsang A."/>
            <person name="Grigoriev I.V."/>
        </authorList>
    </citation>
    <scope>NUCLEOTIDE SEQUENCE [LARGE SCALE GENOMIC DNA]</scope>
    <source>
        <strain evidence="4 5">CBS 620.91</strain>
    </source>
</reference>
<sequence>MKLALLLGLAVAVSHAQNCPLLGPAYPAATDVAGPAFAAARDIFEAALASDSDVKTDSVSFAFEIYRTRQGRAESIYRTFNTASSRNVSAQVGPETLFRINSISKVITVYTMLAKLGYQYWHEPISKFVPELADLPSQPNDVIRSVDWSEITLEALASQISGLAKEYAFGDISAFVPGVPGLRTLDDSEVVRCGAAPLKPCLRAEILKYMQQNTWPVFPSFHTPTYSSMAFELLAFAIENITGTPFPDLVQEHILQPLNLTRTFLTHPGNDSNAAVFETWDMDYGDAAPDLTTLGNSILTSSLLPPSTTRRWLRPVTHSSTLTFSLGSPWEIMRVAVPVDSTNTTTRIVDVYTKQGGGGSGEGYTSLLLLSPDHELGVSILTGGPGSTAAMLAMRKLVVDVWLPAAEAAAREQAKQEFAGRYVASSAGDSESVLDVSLQSGEPGLAITQIVSNGTDVLALLMLASPVAGDGEGRVWLYPTGLVQSQGKGKGTKCRRVEGSGKRVAFRGVLGRAGARHFSGGEDCSSWAERDNVRWGNYPTDLVVFETGPDGKASAVEVPVLGVTLQRVDKE</sequence>
<name>A0ABR3V7U6_HUMIN</name>
<evidence type="ECO:0000313" key="5">
    <source>
        <dbReference type="Proteomes" id="UP001583172"/>
    </source>
</evidence>
<evidence type="ECO:0000259" key="2">
    <source>
        <dbReference type="Pfam" id="PF00144"/>
    </source>
</evidence>
<dbReference type="Proteomes" id="UP001583172">
    <property type="component" value="Unassembled WGS sequence"/>
</dbReference>
<dbReference type="InterPro" id="IPR051478">
    <property type="entry name" value="Beta-lactamase-like_AB/R"/>
</dbReference>
<evidence type="ECO:0000256" key="1">
    <source>
        <dbReference type="SAM" id="SignalP"/>
    </source>
</evidence>
<protein>
    <recommendedName>
        <fullName evidence="6">Beta-lactamase-related domain-containing protein</fullName>
    </recommendedName>
</protein>
<dbReference type="Pfam" id="PF00144">
    <property type="entry name" value="Beta-lactamase"/>
    <property type="match status" value="1"/>
</dbReference>
<feature type="signal peptide" evidence="1">
    <location>
        <begin position="1"/>
        <end position="16"/>
    </location>
</feature>
<dbReference type="PANTHER" id="PTHR22935">
    <property type="entry name" value="PENICILLIN-BINDING PROTEIN"/>
    <property type="match status" value="1"/>
</dbReference>
<keyword evidence="5" id="KW-1185">Reference proteome</keyword>